<dbReference type="InterPro" id="IPR036895">
    <property type="entry name" value="Uracil-DNA_glycosylase-like_sf"/>
</dbReference>
<dbReference type="AlphaFoldDB" id="A0A0K1NIG1"/>
<keyword evidence="4" id="KW-1185">Reference proteome</keyword>
<proteinExistence type="predicted"/>
<evidence type="ECO:0000313" key="4">
    <source>
        <dbReference type="Proteomes" id="UP000682005"/>
    </source>
</evidence>
<dbReference type="EMBL" id="CP072370">
    <property type="protein sequence ID" value="QUB86288.1"/>
    <property type="molecule type" value="Genomic_DNA"/>
</dbReference>
<evidence type="ECO:0000313" key="2">
    <source>
        <dbReference type="EMBL" id="QUB86288.1"/>
    </source>
</evidence>
<evidence type="ECO:0000313" key="3">
    <source>
        <dbReference type="Proteomes" id="UP000060345"/>
    </source>
</evidence>
<organism evidence="1 3">
    <name type="scientific">Prevotella fusca JCM 17724</name>
    <dbReference type="NCBI Taxonomy" id="1236517"/>
    <lineage>
        <taxon>Bacteria</taxon>
        <taxon>Pseudomonadati</taxon>
        <taxon>Bacteroidota</taxon>
        <taxon>Bacteroidia</taxon>
        <taxon>Bacteroidales</taxon>
        <taxon>Prevotellaceae</taxon>
        <taxon>Prevotella</taxon>
    </lineage>
</organism>
<name>A0A0K1NIG1_9BACT</name>
<dbReference type="RefSeq" id="WP_025078454.1">
    <property type="nucleotide sequence ID" value="NZ_BAKO01000015.1"/>
</dbReference>
<evidence type="ECO:0008006" key="5">
    <source>
        <dbReference type="Google" id="ProtNLM"/>
    </source>
</evidence>
<dbReference type="KEGG" id="pfus:ADJ77_02105"/>
<dbReference type="OrthoDB" id="1147671at2"/>
<dbReference type="Proteomes" id="UP000682005">
    <property type="component" value="Chromosome 1"/>
</dbReference>
<evidence type="ECO:0000313" key="1">
    <source>
        <dbReference type="EMBL" id="AKU68658.1"/>
    </source>
</evidence>
<reference evidence="2 4" key="2">
    <citation type="submission" date="2021-03" db="EMBL/GenBank/DDBJ databases">
        <title>Human Oral Microbial Genomes.</title>
        <authorList>
            <person name="Johnston C.D."/>
            <person name="Chen T."/>
            <person name="Dewhirst F.E."/>
        </authorList>
    </citation>
    <scope>NUCLEOTIDE SEQUENCE [LARGE SCALE GENOMIC DNA]</scope>
    <source>
        <strain evidence="2 4">W1435</strain>
    </source>
</reference>
<accession>A0A0K1NIG1</accession>
<dbReference type="EMBL" id="CP012074">
    <property type="protein sequence ID" value="AKU68658.1"/>
    <property type="molecule type" value="Genomic_DNA"/>
</dbReference>
<protein>
    <recommendedName>
        <fullName evidence="5">Uracil-DNA glycosylase-like domain-containing protein</fullName>
    </recommendedName>
</protein>
<dbReference type="Proteomes" id="UP000060345">
    <property type="component" value="Chromosome 1"/>
</dbReference>
<gene>
    <name evidence="1" type="ORF">ADJ77_02105</name>
    <name evidence="2" type="ORF">J5A51_09250</name>
</gene>
<dbReference type="SUPFAM" id="SSF52141">
    <property type="entry name" value="Uracil-DNA glycosylase-like"/>
    <property type="match status" value="1"/>
</dbReference>
<sequence length="394" mass="45167">MTKEDLLLWGEKTVQLYNKIADDRGRENTPAFYTQSDLNKMIGVDSVDILIAGINPGSGGTYQQMIENPNWGISSATGMTAEQLISGNFGRDPLHENCTSWSRHRTWPYFMRLKSYFKDIEGPNILDDESRFVLTNATFFNTVKEKELDQSLLKATFPQTIDLVRRVKPKMIVWLSGRKVFNRLVSISIDGFSFVCVKKHNPIMAHIYMGTFNGIPCFGVPHPSAPLTTEERTLIAKFFSYVYNYKSIEEIDLNGLESFCINEIQAYHKRLNGKKAVSVKSNIHIKNIEQSILEKKKSYIYNNGNRIRKDENAQYGITIANGCIFVRQAYEDKHKEPQINPNDGVVIEKLKGKGYKSRDKWLGFRKLTDFGSTEEEIEQNVIKEIDDLFELLDV</sequence>
<reference evidence="1 3" key="1">
    <citation type="submission" date="2015-07" db="EMBL/GenBank/DDBJ databases">
        <authorList>
            <person name="Noorani M."/>
        </authorList>
    </citation>
    <scope>NUCLEOTIDE SEQUENCE [LARGE SCALE GENOMIC DNA]</scope>
    <source>
        <strain evidence="1 3">W1435</strain>
    </source>
</reference>